<dbReference type="Pfam" id="PF23865">
    <property type="entry name" value="DUF7223"/>
    <property type="match status" value="1"/>
</dbReference>
<evidence type="ECO:0000313" key="4">
    <source>
        <dbReference type="EMBL" id="KAK4031986.1"/>
    </source>
</evidence>
<proteinExistence type="predicted"/>
<feature type="domain" description="DUF7029" evidence="2">
    <location>
        <begin position="83"/>
        <end position="181"/>
    </location>
</feature>
<evidence type="ECO:0000259" key="3">
    <source>
        <dbReference type="Pfam" id="PF23865"/>
    </source>
</evidence>
<dbReference type="AlphaFoldDB" id="A0AAN6P8Z8"/>
<sequence>MRLLKIPITLAGLLPLAHAAPMGSDLRVLQPVPRHEWDSTVRVRETTLPANVTLSDSGEMLWRGHGENATSVVSFKMWTGKDRKVADMGQWADELGKVVCAEAMSFEFLRDVTYQSVKKNWEWVNFNDMRTFVLIPDHKVCDLKGMPVEPWVISNVVFEDATRTVRMDAEQRKWGQIVHTYQMDFGELAMASAPALQKRGWLDDALDFDYDKAFTLDLSSRFPEKIFSAKWDNPAWGSVSMNVTCPGCGTTGELVFAGHIEGSVLDGIDSLYVSATPRNLGAELNVEMTLSGKADLSKTEFGSNEWELLTIPLPAGWSIPGILTFGPNAKVLAGYKLGLIEGTATLGTGVAIMVPDDSLAKVDVLAEDSLEFHGWVPTVQTRPLTLEAEISASAQIYTKVTVGVGLEILDKNGINVDVGLKLPTINIEVTAGYNPEGGFCPNSLDPFGVQLEVSLGAALDIKGWDEIDGKRNDLFSATLFSTDDLYEFTPLCIHSGDAPANSCAAQPYPEELDWWFIEVVGYDDPEDDDDDGEWLYKRDEGHLLEARGTSRKYKLACDAAESWPLKIKAYHKPSYFVDKGIAGTPQMPIMLPGILTCDPDHSDPLCLPNQWTVESSNQSAVVYNWDRWASEHTYEGVWIKDFLDHLYDTYYSTAGLSCEQMAKSTFNLGSTTGYGAELATAVGNKANYMNTMVIFPQKENTIKNRIFEPKIANIYKVLDTSPSHHERACAIGRIVNTCKYMEHAEVQTRMKWTISQMDAVLDRMDQAAKAGTLTPAPPAALMTAGGFRKAHEDFFTAKFAAGIAKTRTYLESKAGGINVTGLHANLQSALGDIAQGRLDDYCKSGYFTYPPFP</sequence>
<dbReference type="InterPro" id="IPR054293">
    <property type="entry name" value="DUF7029"/>
</dbReference>
<evidence type="ECO:0000259" key="2">
    <source>
        <dbReference type="Pfam" id="PF22974"/>
    </source>
</evidence>
<evidence type="ECO:0000256" key="1">
    <source>
        <dbReference type="SAM" id="SignalP"/>
    </source>
</evidence>
<comment type="caution">
    <text evidence="4">The sequence shown here is derived from an EMBL/GenBank/DDBJ whole genome shotgun (WGS) entry which is preliminary data.</text>
</comment>
<keyword evidence="5" id="KW-1185">Reference proteome</keyword>
<name>A0AAN6P8Z8_9PEZI</name>
<feature type="signal peptide" evidence="1">
    <location>
        <begin position="1"/>
        <end position="19"/>
    </location>
</feature>
<organism evidence="4 5">
    <name type="scientific">Parachaetomium inaequale</name>
    <dbReference type="NCBI Taxonomy" id="2588326"/>
    <lineage>
        <taxon>Eukaryota</taxon>
        <taxon>Fungi</taxon>
        <taxon>Dikarya</taxon>
        <taxon>Ascomycota</taxon>
        <taxon>Pezizomycotina</taxon>
        <taxon>Sordariomycetes</taxon>
        <taxon>Sordariomycetidae</taxon>
        <taxon>Sordariales</taxon>
        <taxon>Chaetomiaceae</taxon>
        <taxon>Parachaetomium</taxon>
    </lineage>
</organism>
<feature type="chain" id="PRO_5042848277" evidence="1">
    <location>
        <begin position="20"/>
        <end position="853"/>
    </location>
</feature>
<accession>A0AAN6P8Z8</accession>
<feature type="domain" description="DUF7223" evidence="3">
    <location>
        <begin position="216"/>
        <end position="463"/>
    </location>
</feature>
<dbReference type="EMBL" id="MU854666">
    <property type="protein sequence ID" value="KAK4031986.1"/>
    <property type="molecule type" value="Genomic_DNA"/>
</dbReference>
<reference evidence="5" key="1">
    <citation type="journal article" date="2023" name="Mol. Phylogenet. Evol.">
        <title>Genome-scale phylogeny and comparative genomics of the fungal order Sordariales.</title>
        <authorList>
            <person name="Hensen N."/>
            <person name="Bonometti L."/>
            <person name="Westerberg I."/>
            <person name="Brannstrom I.O."/>
            <person name="Guillou S."/>
            <person name="Cros-Aarteil S."/>
            <person name="Calhoun S."/>
            <person name="Haridas S."/>
            <person name="Kuo A."/>
            <person name="Mondo S."/>
            <person name="Pangilinan J."/>
            <person name="Riley R."/>
            <person name="LaButti K."/>
            <person name="Andreopoulos B."/>
            <person name="Lipzen A."/>
            <person name="Chen C."/>
            <person name="Yan M."/>
            <person name="Daum C."/>
            <person name="Ng V."/>
            <person name="Clum A."/>
            <person name="Steindorff A."/>
            <person name="Ohm R.A."/>
            <person name="Martin F."/>
            <person name="Silar P."/>
            <person name="Natvig D.O."/>
            <person name="Lalanne C."/>
            <person name="Gautier V."/>
            <person name="Ament-Velasquez S.L."/>
            <person name="Kruys A."/>
            <person name="Hutchinson M.I."/>
            <person name="Powell A.J."/>
            <person name="Barry K."/>
            <person name="Miller A.N."/>
            <person name="Grigoriev I.V."/>
            <person name="Debuchy R."/>
            <person name="Gladieux P."/>
            <person name="Hiltunen Thoren M."/>
            <person name="Johannesson H."/>
        </authorList>
    </citation>
    <scope>NUCLEOTIDE SEQUENCE [LARGE SCALE GENOMIC DNA]</scope>
    <source>
        <strain evidence="5">CBS 284.82</strain>
    </source>
</reference>
<dbReference type="InterPro" id="IPR055647">
    <property type="entry name" value="DUF7223"/>
</dbReference>
<gene>
    <name evidence="4" type="ORF">C8A01DRAFT_41578</name>
</gene>
<dbReference type="Proteomes" id="UP001303115">
    <property type="component" value="Unassembled WGS sequence"/>
</dbReference>
<keyword evidence="1" id="KW-0732">Signal</keyword>
<dbReference type="Pfam" id="PF22974">
    <property type="entry name" value="DUF7029"/>
    <property type="match status" value="1"/>
</dbReference>
<protein>
    <submittedName>
        <fullName evidence="4">Uncharacterized protein</fullName>
    </submittedName>
</protein>
<evidence type="ECO:0000313" key="5">
    <source>
        <dbReference type="Proteomes" id="UP001303115"/>
    </source>
</evidence>